<dbReference type="Pfam" id="PF05893">
    <property type="entry name" value="LuxC"/>
    <property type="match status" value="1"/>
</dbReference>
<sequence>MTEFTVPLFIRGDLITDDLVPFAGRLDHTFTAPDPAKYVERLPLRSPADLADLYDVTFDEILDVLTELGTALAFDTNVYIQEAFEACLVSNPMSESILRTGYVALPAMFNREQMRELADMQVGIDYLEGWVPQTLIDGREIKVRAFGARTLHIPAGNGGLVAGITVLRTALTRSDAIIKAPSNDPLTAMAIARTLNDIAPDHPITRHLAVGYWKGGDEAVEEQLYRPEHIEKIVAWGGLASVKHVTRYIQPGLELIALDPKRSATIIGPEAFDSEETLLEVAQRAACDIGAGNQEGCVNARVIYVLSGTDGTGLERANRLGELVYEAMVNLPDFISTTPKVVNKTLLENIEGSRLTEDWYRVFGGENAEGAIVVSQLDEPVHYSTMLSGRVANIVPVDSIDKVTDAVNAYTQTIGIYPESLKTRLRDRLALFGAQRFVSLGYAASVNFEIPQDAIEPVRRMCKWIVDEHCEPDRVFPLWRAPELLGGSA</sequence>
<dbReference type="EMBL" id="JBKBDE010000002">
    <property type="protein sequence ID" value="MFN6550400.1"/>
    <property type="molecule type" value="Genomic_DNA"/>
</dbReference>
<evidence type="ECO:0000313" key="3">
    <source>
        <dbReference type="Proteomes" id="UP001635817"/>
    </source>
</evidence>
<dbReference type="RefSeq" id="WP_409549229.1">
    <property type="nucleotide sequence ID" value="NZ_JBKBDE010000002.1"/>
</dbReference>
<reference evidence="2 3" key="1">
    <citation type="submission" date="2024-12" db="EMBL/GenBank/DDBJ databases">
        <title>The coexistence of Mycolicibacterium septicum and Mycolicibacterium nivoides in clinical samples.</title>
        <authorList>
            <person name="Wang C."/>
            <person name="Feng Y."/>
            <person name="Zong Z."/>
        </authorList>
    </citation>
    <scope>NUCLEOTIDE SEQUENCE [LARGE SCALE GENOMIC DNA]</scope>
    <source>
        <strain evidence="2 3">120310</strain>
    </source>
</reference>
<name>A0ABW9LRB7_9MYCO</name>
<keyword evidence="1" id="KW-0521">NADP</keyword>
<evidence type="ECO:0000256" key="1">
    <source>
        <dbReference type="ARBA" id="ARBA00022857"/>
    </source>
</evidence>
<dbReference type="InterPro" id="IPR008670">
    <property type="entry name" value="CoA_reduct_LuxC"/>
</dbReference>
<protein>
    <submittedName>
        <fullName evidence="2">Acyl-CoA reductase</fullName>
    </submittedName>
</protein>
<comment type="caution">
    <text evidence="2">The sequence shown here is derived from an EMBL/GenBank/DDBJ whole genome shotgun (WGS) entry which is preliminary data.</text>
</comment>
<dbReference type="InterPro" id="IPR016161">
    <property type="entry name" value="Ald_DH/histidinol_DH"/>
</dbReference>
<gene>
    <name evidence="2" type="ORF">ACK4CP_08360</name>
</gene>
<dbReference type="SUPFAM" id="SSF53720">
    <property type="entry name" value="ALDH-like"/>
    <property type="match status" value="1"/>
</dbReference>
<keyword evidence="3" id="KW-1185">Reference proteome</keyword>
<accession>A0ABW9LRB7</accession>
<proteinExistence type="predicted"/>
<dbReference type="Proteomes" id="UP001635817">
    <property type="component" value="Unassembled WGS sequence"/>
</dbReference>
<evidence type="ECO:0000313" key="2">
    <source>
        <dbReference type="EMBL" id="MFN6550400.1"/>
    </source>
</evidence>
<organism evidence="2 3">
    <name type="scientific">Mycolicibacterium septicum</name>
    <dbReference type="NCBI Taxonomy" id="98668"/>
    <lineage>
        <taxon>Bacteria</taxon>
        <taxon>Bacillati</taxon>
        <taxon>Actinomycetota</taxon>
        <taxon>Actinomycetes</taxon>
        <taxon>Mycobacteriales</taxon>
        <taxon>Mycobacteriaceae</taxon>
        <taxon>Mycolicibacterium</taxon>
    </lineage>
</organism>